<dbReference type="InterPro" id="IPR001752">
    <property type="entry name" value="Kinesin_motor_dom"/>
</dbReference>
<dbReference type="SUPFAM" id="SSF52540">
    <property type="entry name" value="P-loop containing nucleoside triphosphate hydrolases"/>
    <property type="match status" value="1"/>
</dbReference>
<proteinExistence type="predicted"/>
<dbReference type="SUPFAM" id="SSF49879">
    <property type="entry name" value="SMAD/FHA domain"/>
    <property type="match status" value="1"/>
</dbReference>
<comment type="caution">
    <text evidence="3">The sequence shown here is derived from an EMBL/GenBank/DDBJ whole genome shotgun (WGS) entry which is preliminary data.</text>
</comment>
<feature type="region of interest" description="Disordered" evidence="1">
    <location>
        <begin position="938"/>
        <end position="961"/>
    </location>
</feature>
<evidence type="ECO:0000259" key="2">
    <source>
        <dbReference type="SMART" id="SM00129"/>
    </source>
</evidence>
<dbReference type="GO" id="GO:0005871">
    <property type="term" value="C:kinesin complex"/>
    <property type="evidence" value="ECO:0007669"/>
    <property type="project" value="TreeGrafter"/>
</dbReference>
<gene>
    <name evidence="3" type="ORF">Ae201684_009177</name>
</gene>
<dbReference type="GO" id="GO:0008017">
    <property type="term" value="F:microtubule binding"/>
    <property type="evidence" value="ECO:0007669"/>
    <property type="project" value="InterPro"/>
</dbReference>
<dbReference type="InterPro" id="IPR036961">
    <property type="entry name" value="Kinesin_motor_dom_sf"/>
</dbReference>
<protein>
    <recommendedName>
        <fullName evidence="2">Kinesin motor domain-containing protein</fullName>
    </recommendedName>
</protein>
<accession>A0A6G0X2J2</accession>
<dbReference type="PRINTS" id="PR00380">
    <property type="entry name" value="KINESINHEAVY"/>
</dbReference>
<dbReference type="AlphaFoldDB" id="A0A6G0X2J2"/>
<keyword evidence="4" id="KW-1185">Reference proteome</keyword>
<dbReference type="InterPro" id="IPR027640">
    <property type="entry name" value="Kinesin-like_fam"/>
</dbReference>
<dbReference type="GO" id="GO:0005524">
    <property type="term" value="F:ATP binding"/>
    <property type="evidence" value="ECO:0007669"/>
    <property type="project" value="InterPro"/>
</dbReference>
<sequence length="980" mass="108697">MAPITVVGRVARVRDAAEPGLAISNSSVTWIHHAEEKQFFLDKVIDVDDDAAWIGDALVESALDGINAAVLAFGQQGAGKSTTIFGTEAALPGLVSYVGSRLCTKCTVTISVVEHYGNVAVDVLKGKAYSFRPQTHRLVGAYGLDVTRLALPDATTLDEVLRMAVRAMALDCIAQNKTATKLSRIVTLYVESSSQWSRVDFVDMAASGTSRRVQAATDVGFRFEQGHLNFAKCIRLLADDVLSIPFDEAALTTLIAHTLGNSDRSCKTFAVAHVIQSVLCNEENLATLRLALLFQSIQVPSPACQSSSRAMILDHLDAEQRMRGAQLDRLKLQLAREEKSIHQSKLEADYQATRRAIKHLESLMHDFHKTPLDLHDDWLKLKRRVDNLEVALGAKVLATSTPYIHLIRLHEDRLFSGLVAYHIAASDTKIGREPTSGLVLFGAGCDAHQCDFVVLAPGEAIRVVPRGKSVSLVNDVQLVEPQIIEHDDILTFGRRNVFRVIDPDKPQAKHIGDRPRRRCKQGLSHDDATKRCHKALAAILERITSIRTMFTQSLVPQDDDEADVTDIFLQKGVAPQAKSMSDRMRAETIRHLSSASIAEMNVLESRIGQGYAMDLVDAVDEAVAICAEMDKRVLIEAVPMVNHIVTTRDDEPVDRMQLSTDIWILMQSIDAPKERIILRPHDFHIRMALLRTHFQAFLGRSTSWLEGGSNDDGDPLQLEATAELIGRASVFLGSLAYYLAIDEAVPIVSDRGVVVGTLAVQIEPYVPQSRIDPSTQREVVTYIAHVNTDVDKEETLANAIGMHASVEYHIKIRGARGLPPALTSNVFVEYLFFQDDQFQSSEPSACKSRHPWIEQEFVHRAEITEELCQYIAGQSLEFHVYGYRGDHVVAGPKQKRDEMYWMDMESKAMKAIVQNLQDKVATLEYKLEQCEEEKKICLPTSPDHQPNDEDDEQDQGVLVVPPPEPAEAKIVQTACLAEDV</sequence>
<dbReference type="GO" id="GO:0003777">
    <property type="term" value="F:microtubule motor activity"/>
    <property type="evidence" value="ECO:0007669"/>
    <property type="project" value="InterPro"/>
</dbReference>
<reference evidence="3 4" key="1">
    <citation type="submission" date="2019-07" db="EMBL/GenBank/DDBJ databases">
        <title>Genomics analysis of Aphanomyces spp. identifies a new class of oomycete effector associated with host adaptation.</title>
        <authorList>
            <person name="Gaulin E."/>
        </authorList>
    </citation>
    <scope>NUCLEOTIDE SEQUENCE [LARGE SCALE GENOMIC DNA]</scope>
    <source>
        <strain evidence="3 4">ATCC 201684</strain>
    </source>
</reference>
<dbReference type="Pfam" id="PF00225">
    <property type="entry name" value="Kinesin"/>
    <property type="match status" value="1"/>
</dbReference>
<dbReference type="PANTHER" id="PTHR24115:SF1004">
    <property type="entry name" value="KINESIN-LIKE PROTEIN KIF15"/>
    <property type="match status" value="1"/>
</dbReference>
<dbReference type="Gene3D" id="3.40.850.10">
    <property type="entry name" value="Kinesin motor domain"/>
    <property type="match status" value="1"/>
</dbReference>
<dbReference type="Gene3D" id="2.60.200.20">
    <property type="match status" value="1"/>
</dbReference>
<dbReference type="GO" id="GO:0005874">
    <property type="term" value="C:microtubule"/>
    <property type="evidence" value="ECO:0007669"/>
    <property type="project" value="TreeGrafter"/>
</dbReference>
<evidence type="ECO:0000313" key="3">
    <source>
        <dbReference type="EMBL" id="KAF0734004.1"/>
    </source>
</evidence>
<name>A0A6G0X2J2_9STRA</name>
<dbReference type="GO" id="GO:0007018">
    <property type="term" value="P:microtubule-based movement"/>
    <property type="evidence" value="ECO:0007669"/>
    <property type="project" value="InterPro"/>
</dbReference>
<dbReference type="SMART" id="SM00129">
    <property type="entry name" value="KISc"/>
    <property type="match status" value="1"/>
</dbReference>
<dbReference type="GO" id="GO:0016887">
    <property type="term" value="F:ATP hydrolysis activity"/>
    <property type="evidence" value="ECO:0007669"/>
    <property type="project" value="TreeGrafter"/>
</dbReference>
<dbReference type="EMBL" id="VJMJ01000118">
    <property type="protein sequence ID" value="KAF0734004.1"/>
    <property type="molecule type" value="Genomic_DNA"/>
</dbReference>
<dbReference type="VEuPathDB" id="FungiDB:AeMF1_017094"/>
<organism evidence="3 4">
    <name type="scientific">Aphanomyces euteiches</name>
    <dbReference type="NCBI Taxonomy" id="100861"/>
    <lineage>
        <taxon>Eukaryota</taxon>
        <taxon>Sar</taxon>
        <taxon>Stramenopiles</taxon>
        <taxon>Oomycota</taxon>
        <taxon>Saprolegniomycetes</taxon>
        <taxon>Saprolegniales</taxon>
        <taxon>Verrucalvaceae</taxon>
        <taxon>Aphanomyces</taxon>
    </lineage>
</organism>
<dbReference type="PANTHER" id="PTHR24115">
    <property type="entry name" value="KINESIN-RELATED"/>
    <property type="match status" value="1"/>
</dbReference>
<feature type="domain" description="Kinesin motor" evidence="2">
    <location>
        <begin position="1"/>
        <end position="303"/>
    </location>
</feature>
<evidence type="ECO:0000256" key="1">
    <source>
        <dbReference type="SAM" id="MobiDB-lite"/>
    </source>
</evidence>
<dbReference type="InterPro" id="IPR008984">
    <property type="entry name" value="SMAD_FHA_dom_sf"/>
</dbReference>
<evidence type="ECO:0000313" key="4">
    <source>
        <dbReference type="Proteomes" id="UP000481153"/>
    </source>
</evidence>
<dbReference type="InterPro" id="IPR027417">
    <property type="entry name" value="P-loop_NTPase"/>
</dbReference>
<dbReference type="Proteomes" id="UP000481153">
    <property type="component" value="Unassembled WGS sequence"/>
</dbReference>